<dbReference type="InterPro" id="IPR058637">
    <property type="entry name" value="YknX-like_C"/>
</dbReference>
<keyword evidence="2" id="KW-0732">Signal</keyword>
<feature type="domain" description="Lipoyl-binding" evidence="3">
    <location>
        <begin position="64"/>
        <end position="128"/>
    </location>
</feature>
<proteinExistence type="inferred from homology"/>
<evidence type="ECO:0000313" key="6">
    <source>
        <dbReference type="Proteomes" id="UP001597221"/>
    </source>
</evidence>
<protein>
    <submittedName>
        <fullName evidence="5">Efflux RND transporter periplasmic adaptor subunit</fullName>
    </submittedName>
</protein>
<feature type="chain" id="PRO_5045418990" evidence="2">
    <location>
        <begin position="18"/>
        <end position="284"/>
    </location>
</feature>
<dbReference type="PROSITE" id="PS51257">
    <property type="entry name" value="PROKAR_LIPOPROTEIN"/>
    <property type="match status" value="1"/>
</dbReference>
<dbReference type="PANTHER" id="PTHR30469">
    <property type="entry name" value="MULTIDRUG RESISTANCE PROTEIN MDTA"/>
    <property type="match status" value="1"/>
</dbReference>
<evidence type="ECO:0000313" key="5">
    <source>
        <dbReference type="EMBL" id="MFD1606421.1"/>
    </source>
</evidence>
<name>A0ABW4HM41_9BACI</name>
<feature type="signal peptide" evidence="2">
    <location>
        <begin position="1"/>
        <end position="17"/>
    </location>
</feature>
<dbReference type="InterPro" id="IPR000089">
    <property type="entry name" value="Biotin_lipoyl"/>
</dbReference>
<dbReference type="EMBL" id="JBHUDE010000005">
    <property type="protein sequence ID" value="MFD1606421.1"/>
    <property type="molecule type" value="Genomic_DNA"/>
</dbReference>
<feature type="domain" description="YknX-like C-terminal permuted SH3-like" evidence="4">
    <location>
        <begin position="214"/>
        <end position="280"/>
    </location>
</feature>
<dbReference type="Proteomes" id="UP001597221">
    <property type="component" value="Unassembled WGS sequence"/>
</dbReference>
<evidence type="ECO:0000256" key="2">
    <source>
        <dbReference type="SAM" id="SignalP"/>
    </source>
</evidence>
<dbReference type="RefSeq" id="WP_251516097.1">
    <property type="nucleotide sequence ID" value="NZ_JAMBON010000032.1"/>
</dbReference>
<organism evidence="5 6">
    <name type="scientific">Oceanobacillus luteolus</name>
    <dbReference type="NCBI Taxonomy" id="1274358"/>
    <lineage>
        <taxon>Bacteria</taxon>
        <taxon>Bacillati</taxon>
        <taxon>Bacillota</taxon>
        <taxon>Bacilli</taxon>
        <taxon>Bacillales</taxon>
        <taxon>Bacillaceae</taxon>
        <taxon>Oceanobacillus</taxon>
    </lineage>
</organism>
<dbReference type="Pfam" id="PF00364">
    <property type="entry name" value="Biotin_lipoyl"/>
    <property type="match status" value="1"/>
</dbReference>
<comment type="caution">
    <text evidence="5">The sequence shown here is derived from an EMBL/GenBank/DDBJ whole genome shotgun (WGS) entry which is preliminary data.</text>
</comment>
<dbReference type="Pfam" id="PF25989">
    <property type="entry name" value="YknX_C"/>
    <property type="match status" value="1"/>
</dbReference>
<dbReference type="Gene3D" id="2.40.50.100">
    <property type="match status" value="1"/>
</dbReference>
<evidence type="ECO:0000259" key="3">
    <source>
        <dbReference type="Pfam" id="PF00364"/>
    </source>
</evidence>
<dbReference type="NCBIfam" id="TIGR01730">
    <property type="entry name" value="RND_mfp"/>
    <property type="match status" value="1"/>
</dbReference>
<evidence type="ECO:0000259" key="4">
    <source>
        <dbReference type="Pfam" id="PF25989"/>
    </source>
</evidence>
<comment type="similarity">
    <text evidence="1">Belongs to the membrane fusion protein (MFP) (TC 8.A.1) family.</text>
</comment>
<accession>A0ABW4HM41</accession>
<sequence>MKRFMFVLMFCLLVVLAACSNDDTTNVEQEERVVAVETAEVKEEDFILERVLYGRAIPNQITPIILPLAGELTELDVSNGETVEEGDRIAVFSTAQGSTTVTAPADGKITGLQASEGDMVSNEEPFATVADTDVMIVEFAVTAELQQILTKDETYTVEVANEEFPATVTQIDFTPDDSGLYPVQATVENEENIILPGMVARITIPEQVIEDTLLVPTQAVVHENDEDFIYVVTNDKAEKRTITVLETGSDTSAIEGEIEAGEEVVITGQLTLSDGDQVDVKEEE</sequence>
<keyword evidence="6" id="KW-1185">Reference proteome</keyword>
<dbReference type="SUPFAM" id="SSF51230">
    <property type="entry name" value="Single hybrid motif"/>
    <property type="match status" value="1"/>
</dbReference>
<reference evidence="6" key="1">
    <citation type="journal article" date="2019" name="Int. J. Syst. Evol. Microbiol.">
        <title>The Global Catalogue of Microorganisms (GCM) 10K type strain sequencing project: providing services to taxonomists for standard genome sequencing and annotation.</title>
        <authorList>
            <consortium name="The Broad Institute Genomics Platform"/>
            <consortium name="The Broad Institute Genome Sequencing Center for Infectious Disease"/>
            <person name="Wu L."/>
            <person name="Ma J."/>
        </authorList>
    </citation>
    <scope>NUCLEOTIDE SEQUENCE [LARGE SCALE GENOMIC DNA]</scope>
    <source>
        <strain evidence="6">CGMCC 1.12376</strain>
    </source>
</reference>
<dbReference type="InterPro" id="IPR011053">
    <property type="entry name" value="Single_hybrid_motif"/>
</dbReference>
<evidence type="ECO:0000256" key="1">
    <source>
        <dbReference type="ARBA" id="ARBA00009477"/>
    </source>
</evidence>
<dbReference type="Gene3D" id="2.40.420.20">
    <property type="match status" value="1"/>
</dbReference>
<gene>
    <name evidence="5" type="ORF">ACFSBH_01875</name>
</gene>
<dbReference type="PANTHER" id="PTHR30469:SF11">
    <property type="entry name" value="BLL4320 PROTEIN"/>
    <property type="match status" value="1"/>
</dbReference>
<dbReference type="InterPro" id="IPR006143">
    <property type="entry name" value="RND_pump_MFP"/>
</dbReference>